<feature type="non-terminal residue" evidence="2">
    <location>
        <position position="1"/>
    </location>
</feature>
<evidence type="ECO:0000259" key="1">
    <source>
        <dbReference type="Pfam" id="PF00248"/>
    </source>
</evidence>
<dbReference type="EMBL" id="CWKI01000005">
    <property type="protein sequence ID" value="CTR07003.1"/>
    <property type="molecule type" value="Genomic_DNA"/>
</dbReference>
<dbReference type="PRINTS" id="PR00069">
    <property type="entry name" value="ALDKETRDTASE"/>
</dbReference>
<dbReference type="GO" id="GO:0016491">
    <property type="term" value="F:oxidoreductase activity"/>
    <property type="evidence" value="ECO:0007669"/>
    <property type="project" value="InterPro"/>
</dbReference>
<name>A0A0K3CDL2_RHOTO</name>
<dbReference type="InterPro" id="IPR023210">
    <property type="entry name" value="NADP_OxRdtase_dom"/>
</dbReference>
<dbReference type="SUPFAM" id="SSF51430">
    <property type="entry name" value="NAD(P)-linked oxidoreductase"/>
    <property type="match status" value="1"/>
</dbReference>
<dbReference type="InterPro" id="IPR020471">
    <property type="entry name" value="AKR"/>
</dbReference>
<sequence>TRGQPSCDELTPSPHLLVSHAVMADHPLRGAGRSSSCPPLPLPDSTPRSRFHYLSNSSVHISPEGLQFLALYRDDGNSCRAGYHTSLYTKYWKKPNGAVTDGVLHLAYSSDATLDEESTVPPDMTRAEYERISAVIDWVVGERGSSGAALVVYGEPGCEITALKTLVHLQPPMSWLNSPKVHLRLADRALHRTHLPPLSQILPPPAPDTINPLRHSIRIKPAYDKREHIRIKPAYDKREPRPPPSDFLPEVIARYWLPVTAYVSYADMYPLLSALLPSSDPHLALLGHQTYNALTWALEAGYRHIDARCESSLMHPAHEINPTVPPQIFFTTKLMHNKTDPAWVEHCVDVSTQKAGISPDLYLIHDPNGGPEVRAAMWEGCCRVKDKGKVKSIGVSNFGVKHLEDLLAGKPKYVPAVNQIDLHPFMTRNELVAYCESQGIVLEAWAPLVRGLRFKHPVVVEIAEKYKKSPAQVLIRYGLDRGFIVIPKSTHKERIIDNANVFDFKLEKADLDRLTSLDEFLVTDWEVSTVP</sequence>
<reference evidence="2 3" key="1">
    <citation type="submission" date="2015-07" db="EMBL/GenBank/DDBJ databases">
        <authorList>
            <person name="Cajimat M.N.B."/>
            <person name="Milazzo M.L."/>
            <person name="Fulhorst C.F."/>
        </authorList>
    </citation>
    <scope>NUCLEOTIDE SEQUENCE [LARGE SCALE GENOMIC DNA]</scope>
    <source>
        <strain evidence="2">Single colony</strain>
    </source>
</reference>
<protein>
    <submittedName>
        <fullName evidence="2">FGENESH: predicted gene_5.409 protein</fullName>
    </submittedName>
</protein>
<accession>A0A0K3CDL2</accession>
<dbReference type="Gene3D" id="3.20.20.100">
    <property type="entry name" value="NADP-dependent oxidoreductase domain"/>
    <property type="match status" value="1"/>
</dbReference>
<proteinExistence type="predicted"/>
<dbReference type="InterPro" id="IPR036812">
    <property type="entry name" value="NAD(P)_OxRdtase_dom_sf"/>
</dbReference>
<organism evidence="2 3">
    <name type="scientific">Rhodotorula toruloides</name>
    <name type="common">Yeast</name>
    <name type="synonym">Rhodosporidium toruloides</name>
    <dbReference type="NCBI Taxonomy" id="5286"/>
    <lineage>
        <taxon>Eukaryota</taxon>
        <taxon>Fungi</taxon>
        <taxon>Dikarya</taxon>
        <taxon>Basidiomycota</taxon>
        <taxon>Pucciniomycotina</taxon>
        <taxon>Microbotryomycetes</taxon>
        <taxon>Sporidiobolales</taxon>
        <taxon>Sporidiobolaceae</taxon>
        <taxon>Rhodotorula</taxon>
    </lineage>
</organism>
<feature type="domain" description="NADP-dependent oxidoreductase" evidence="1">
    <location>
        <begin position="291"/>
        <end position="518"/>
    </location>
</feature>
<dbReference type="CDD" id="cd19071">
    <property type="entry name" value="AKR_AKR1-5-like"/>
    <property type="match status" value="1"/>
</dbReference>
<gene>
    <name evidence="2" type="primary">FGENESH: predicted gene_5.409</name>
    <name evidence="2" type="ORF">BN2166_0028640</name>
</gene>
<dbReference type="PANTHER" id="PTHR43827:SF13">
    <property type="entry name" value="ALDO_KETO REDUCTASE FAMILY PROTEIN"/>
    <property type="match status" value="1"/>
</dbReference>
<evidence type="ECO:0000313" key="3">
    <source>
        <dbReference type="Proteomes" id="UP000199069"/>
    </source>
</evidence>
<dbReference type="PANTHER" id="PTHR43827">
    <property type="entry name" value="2,5-DIKETO-D-GLUCONIC ACID REDUCTASE"/>
    <property type="match status" value="1"/>
</dbReference>
<keyword evidence="3" id="KW-1185">Reference proteome</keyword>
<dbReference type="Proteomes" id="UP000199069">
    <property type="component" value="Unassembled WGS sequence"/>
</dbReference>
<evidence type="ECO:0000313" key="2">
    <source>
        <dbReference type="EMBL" id="CTR07003.1"/>
    </source>
</evidence>
<dbReference type="Pfam" id="PF00248">
    <property type="entry name" value="Aldo_ket_red"/>
    <property type="match status" value="1"/>
</dbReference>
<dbReference type="AlphaFoldDB" id="A0A0K3CDL2"/>
<dbReference type="STRING" id="5286.A0A0K3CDL2"/>